<dbReference type="RefSeq" id="WP_011367952.1">
    <property type="nucleotide sequence ID" value="NC_007519.1"/>
</dbReference>
<dbReference type="GO" id="GO:0052621">
    <property type="term" value="F:diguanylate cyclase activity"/>
    <property type="evidence" value="ECO:0007669"/>
    <property type="project" value="UniProtKB-EC"/>
</dbReference>
<dbReference type="PANTHER" id="PTHR45138">
    <property type="entry name" value="REGULATORY COMPONENTS OF SENSORY TRANSDUCTION SYSTEM"/>
    <property type="match status" value="1"/>
</dbReference>
<dbReference type="PANTHER" id="PTHR45138:SF9">
    <property type="entry name" value="DIGUANYLATE CYCLASE DGCM-RELATED"/>
    <property type="match status" value="1"/>
</dbReference>
<dbReference type="EMBL" id="CP000112">
    <property type="protein sequence ID" value="ABB38847.1"/>
    <property type="molecule type" value="Genomic_DNA"/>
</dbReference>
<dbReference type="CDD" id="cd01949">
    <property type="entry name" value="GGDEF"/>
    <property type="match status" value="1"/>
</dbReference>
<dbReference type="EC" id="2.7.7.65" evidence="1"/>
<evidence type="ECO:0000259" key="3">
    <source>
        <dbReference type="PROSITE" id="PS50887"/>
    </source>
</evidence>
<dbReference type="AlphaFoldDB" id="Q30ZP9"/>
<dbReference type="FunFam" id="3.30.70.270:FF:000001">
    <property type="entry name" value="Diguanylate cyclase domain protein"/>
    <property type="match status" value="1"/>
</dbReference>
<dbReference type="GO" id="GO:0005886">
    <property type="term" value="C:plasma membrane"/>
    <property type="evidence" value="ECO:0007669"/>
    <property type="project" value="TreeGrafter"/>
</dbReference>
<dbReference type="HOGENOM" id="CLU_000445_11_5_7"/>
<dbReference type="KEGG" id="dde:Dde_2050"/>
<evidence type="ECO:0000313" key="4">
    <source>
        <dbReference type="EMBL" id="ABB38847.1"/>
    </source>
</evidence>
<evidence type="ECO:0000256" key="2">
    <source>
        <dbReference type="ARBA" id="ARBA00034247"/>
    </source>
</evidence>
<dbReference type="Gene3D" id="3.30.70.270">
    <property type="match status" value="1"/>
</dbReference>
<dbReference type="GO" id="GO:0043709">
    <property type="term" value="P:cell adhesion involved in single-species biofilm formation"/>
    <property type="evidence" value="ECO:0007669"/>
    <property type="project" value="TreeGrafter"/>
</dbReference>
<gene>
    <name evidence="4" type="ordered locus">Dde_2050</name>
</gene>
<keyword evidence="5" id="KW-1185">Reference proteome</keyword>
<comment type="catalytic activity">
    <reaction evidence="2">
        <text>2 GTP = 3',3'-c-di-GMP + 2 diphosphate</text>
        <dbReference type="Rhea" id="RHEA:24898"/>
        <dbReference type="ChEBI" id="CHEBI:33019"/>
        <dbReference type="ChEBI" id="CHEBI:37565"/>
        <dbReference type="ChEBI" id="CHEBI:58805"/>
        <dbReference type="EC" id="2.7.7.65"/>
    </reaction>
</comment>
<proteinExistence type="predicted"/>
<dbReference type="Pfam" id="PF00990">
    <property type="entry name" value="GGDEF"/>
    <property type="match status" value="1"/>
</dbReference>
<evidence type="ECO:0000256" key="1">
    <source>
        <dbReference type="ARBA" id="ARBA00012528"/>
    </source>
</evidence>
<reference evidence="4 5" key="1">
    <citation type="journal article" date="2011" name="J. Bacteriol.">
        <title>Complete genome sequence and updated annotation of Desulfovibrio alaskensis G20.</title>
        <authorList>
            <person name="Hauser L.J."/>
            <person name="Land M.L."/>
            <person name="Brown S.D."/>
            <person name="Larimer F."/>
            <person name="Keller K.L."/>
            <person name="Rapp-Giles B.J."/>
            <person name="Price M.N."/>
            <person name="Lin M."/>
            <person name="Bruce D.C."/>
            <person name="Detter J.C."/>
            <person name="Tapia R."/>
            <person name="Han C.S."/>
            <person name="Goodwin L.A."/>
            <person name="Cheng J.F."/>
            <person name="Pitluck S."/>
            <person name="Copeland A."/>
            <person name="Lucas S."/>
            <person name="Nolan M."/>
            <person name="Lapidus A.L."/>
            <person name="Palumbo A.V."/>
            <person name="Wall J.D."/>
        </authorList>
    </citation>
    <scope>NUCLEOTIDE SEQUENCE [LARGE SCALE GENOMIC DNA]</scope>
    <source>
        <strain evidence="5">ATCC BAA 1058 / DSM 17464 / G20</strain>
    </source>
</reference>
<evidence type="ECO:0000313" key="5">
    <source>
        <dbReference type="Proteomes" id="UP000002710"/>
    </source>
</evidence>
<sequence length="370" mass="41980">MKISPLKDVAGSVHAVCDGRLHCDFSADGRMCEALDNAGVPRDAKWRTLVLYMRGMQEYSYLTDEQKMQVQQLLVDLLQNKDFSDRNYERILERDRQILVAPYEQRLNRAMQETMALAGEFRSILLRRKGDVEHLESRSIQAVTEGREPEEVVALLKDTFREVLLEMERDAAAMTELTQRDPLSGLHNRRAFDAFLSGAVQSWRREGTPLSLIMLDIDNFKNFNDEYGHRIGDQAIQTVARILQEAVRGHAAEHEKDFLVARYGGEEFSVVLRGALASLAEKIAESARSSMENFNFVIRNNSGEVVRSGISITLSAGVAFASSLWRGAYEDNLIDSADRALYEAKRGGRNLVFRYRDDQDGNSRYELVDS</sequence>
<dbReference type="InterPro" id="IPR000160">
    <property type="entry name" value="GGDEF_dom"/>
</dbReference>
<dbReference type="Proteomes" id="UP000002710">
    <property type="component" value="Chromosome"/>
</dbReference>
<dbReference type="NCBIfam" id="TIGR00254">
    <property type="entry name" value="GGDEF"/>
    <property type="match status" value="1"/>
</dbReference>
<dbReference type="PROSITE" id="PS50887">
    <property type="entry name" value="GGDEF"/>
    <property type="match status" value="1"/>
</dbReference>
<protein>
    <recommendedName>
        <fullName evidence="1">diguanylate cyclase</fullName>
        <ecNumber evidence="1">2.7.7.65</ecNumber>
    </recommendedName>
</protein>
<dbReference type="SMART" id="SM00267">
    <property type="entry name" value="GGDEF"/>
    <property type="match status" value="1"/>
</dbReference>
<dbReference type="STRING" id="207559.Dde_2050"/>
<dbReference type="eggNOG" id="COG3706">
    <property type="taxonomic scope" value="Bacteria"/>
</dbReference>
<organism evidence="4 5">
    <name type="scientific">Oleidesulfovibrio alaskensis (strain ATCC BAA-1058 / DSM 17464 / G20)</name>
    <name type="common">Desulfovibrio alaskensis</name>
    <dbReference type="NCBI Taxonomy" id="207559"/>
    <lineage>
        <taxon>Bacteria</taxon>
        <taxon>Pseudomonadati</taxon>
        <taxon>Thermodesulfobacteriota</taxon>
        <taxon>Desulfovibrionia</taxon>
        <taxon>Desulfovibrionales</taxon>
        <taxon>Desulfovibrionaceae</taxon>
        <taxon>Oleidesulfovibrio</taxon>
    </lineage>
</organism>
<accession>Q30ZP9</accession>
<name>Q30ZP9_OLEA2</name>
<dbReference type="InterPro" id="IPR043128">
    <property type="entry name" value="Rev_trsase/Diguanyl_cyclase"/>
</dbReference>
<dbReference type="InterPro" id="IPR029787">
    <property type="entry name" value="Nucleotide_cyclase"/>
</dbReference>
<dbReference type="GO" id="GO:1902201">
    <property type="term" value="P:negative regulation of bacterial-type flagellum-dependent cell motility"/>
    <property type="evidence" value="ECO:0007669"/>
    <property type="project" value="TreeGrafter"/>
</dbReference>
<dbReference type="SUPFAM" id="SSF55073">
    <property type="entry name" value="Nucleotide cyclase"/>
    <property type="match status" value="1"/>
</dbReference>
<feature type="domain" description="GGDEF" evidence="3">
    <location>
        <begin position="208"/>
        <end position="357"/>
    </location>
</feature>
<dbReference type="InterPro" id="IPR050469">
    <property type="entry name" value="Diguanylate_Cyclase"/>
</dbReference>